<evidence type="ECO:0000256" key="4">
    <source>
        <dbReference type="ARBA" id="ARBA00022692"/>
    </source>
</evidence>
<evidence type="ECO:0000256" key="5">
    <source>
        <dbReference type="ARBA" id="ARBA00022989"/>
    </source>
</evidence>
<dbReference type="InterPro" id="IPR036526">
    <property type="entry name" value="C-N_Hydrolase_sf"/>
</dbReference>
<organism evidence="11 12">
    <name type="scientific">Nonomuraea angiospora</name>
    <dbReference type="NCBI Taxonomy" id="46172"/>
    <lineage>
        <taxon>Bacteria</taxon>
        <taxon>Bacillati</taxon>
        <taxon>Actinomycetota</taxon>
        <taxon>Actinomycetes</taxon>
        <taxon>Streptosporangiales</taxon>
        <taxon>Streptosporangiaceae</taxon>
        <taxon>Nonomuraea</taxon>
    </lineage>
</organism>
<feature type="compositionally biased region" description="Basic residues" evidence="8">
    <location>
        <begin position="488"/>
        <end position="502"/>
    </location>
</feature>
<evidence type="ECO:0000256" key="3">
    <source>
        <dbReference type="ARBA" id="ARBA00022679"/>
    </source>
</evidence>
<feature type="transmembrane region" description="Helical" evidence="9">
    <location>
        <begin position="156"/>
        <end position="176"/>
    </location>
</feature>
<evidence type="ECO:0000313" key="11">
    <source>
        <dbReference type="EMBL" id="MBE1585363.1"/>
    </source>
</evidence>
<keyword evidence="3 11" id="KW-0808">Transferase</keyword>
<evidence type="ECO:0000313" key="12">
    <source>
        <dbReference type="Proteomes" id="UP000633509"/>
    </source>
</evidence>
<dbReference type="InterPro" id="IPR004563">
    <property type="entry name" value="Apolipo_AcylTrfase"/>
</dbReference>
<evidence type="ECO:0000256" key="6">
    <source>
        <dbReference type="ARBA" id="ARBA00023136"/>
    </source>
</evidence>
<keyword evidence="7 11" id="KW-0012">Acyltransferase</keyword>
<dbReference type="EMBL" id="JADBEK010000001">
    <property type="protein sequence ID" value="MBE1585363.1"/>
    <property type="molecule type" value="Genomic_DNA"/>
</dbReference>
<dbReference type="GO" id="GO:0016746">
    <property type="term" value="F:acyltransferase activity"/>
    <property type="evidence" value="ECO:0007669"/>
    <property type="project" value="UniProtKB-KW"/>
</dbReference>
<proteinExistence type="predicted"/>
<feature type="transmembrane region" description="Helical" evidence="9">
    <location>
        <begin position="451"/>
        <end position="470"/>
    </location>
</feature>
<feature type="transmembrane region" description="Helical" evidence="9">
    <location>
        <begin position="183"/>
        <end position="202"/>
    </location>
</feature>
<dbReference type="PANTHER" id="PTHR38686">
    <property type="entry name" value="APOLIPOPROTEIN N-ACYLTRANSFERASE"/>
    <property type="match status" value="1"/>
</dbReference>
<reference evidence="11 12" key="1">
    <citation type="submission" date="2020-10" db="EMBL/GenBank/DDBJ databases">
        <title>Sequencing the genomes of 1000 actinobacteria strains.</title>
        <authorList>
            <person name="Klenk H.-P."/>
        </authorList>
    </citation>
    <scope>NUCLEOTIDE SEQUENCE [LARGE SCALE GENOMIC DNA]</scope>
    <source>
        <strain evidence="11 12">DSM 43173</strain>
    </source>
</reference>
<evidence type="ECO:0000256" key="8">
    <source>
        <dbReference type="SAM" id="MobiDB-lite"/>
    </source>
</evidence>
<accession>A0ABR9LXJ0</accession>
<feature type="transmembrane region" description="Helical" evidence="9">
    <location>
        <begin position="111"/>
        <end position="136"/>
    </location>
</feature>
<keyword evidence="12" id="KW-1185">Reference proteome</keyword>
<keyword evidence="2" id="KW-1003">Cell membrane</keyword>
<evidence type="ECO:0000256" key="7">
    <source>
        <dbReference type="ARBA" id="ARBA00023315"/>
    </source>
</evidence>
<dbReference type="PROSITE" id="PS50263">
    <property type="entry name" value="CN_HYDROLASE"/>
    <property type="match status" value="1"/>
</dbReference>
<dbReference type="InterPro" id="IPR003010">
    <property type="entry name" value="C-N_Hydrolase"/>
</dbReference>
<comment type="caution">
    <text evidence="11">The sequence shown here is derived from an EMBL/GenBank/DDBJ whole genome shotgun (WGS) entry which is preliminary data.</text>
</comment>
<dbReference type="RefSeq" id="WP_192786124.1">
    <property type="nucleotide sequence ID" value="NZ_JADBEK010000001.1"/>
</dbReference>
<dbReference type="PANTHER" id="PTHR38686:SF1">
    <property type="entry name" value="APOLIPOPROTEIN N-ACYLTRANSFERASE"/>
    <property type="match status" value="1"/>
</dbReference>
<dbReference type="Proteomes" id="UP000633509">
    <property type="component" value="Unassembled WGS sequence"/>
</dbReference>
<evidence type="ECO:0000256" key="2">
    <source>
        <dbReference type="ARBA" id="ARBA00022475"/>
    </source>
</evidence>
<keyword evidence="5 9" id="KW-1133">Transmembrane helix</keyword>
<dbReference type="Pfam" id="PF00795">
    <property type="entry name" value="CN_hydrolase"/>
    <property type="match status" value="1"/>
</dbReference>
<dbReference type="EC" id="2.3.1.-" evidence="11"/>
<dbReference type="Gene3D" id="3.60.110.10">
    <property type="entry name" value="Carbon-nitrogen hydrolase"/>
    <property type="match status" value="1"/>
</dbReference>
<dbReference type="Pfam" id="PF20154">
    <property type="entry name" value="LNT_N"/>
    <property type="match status" value="1"/>
</dbReference>
<feature type="domain" description="CN hydrolase" evidence="10">
    <location>
        <begin position="224"/>
        <end position="438"/>
    </location>
</feature>
<dbReference type="SUPFAM" id="SSF56317">
    <property type="entry name" value="Carbon-nitrogen hydrolase"/>
    <property type="match status" value="1"/>
</dbReference>
<keyword evidence="4 9" id="KW-0812">Transmembrane</keyword>
<feature type="transmembrane region" description="Helical" evidence="9">
    <location>
        <begin position="79"/>
        <end position="99"/>
    </location>
</feature>
<sequence>MRSRRWWPIAAAVLSATLFWFGTGLRPVPWCTWIAPIPILVLAPRCSARAVLATASVAWLAGQTPMWGYFLNTVQIPPVMVVLLLLGSALLFGLVLIAYRGLTLRGHPLMAVGVVPAAWVVIEYALSLVTPNGAWWSLAYTQADVLPVIQLASATGPWGVTFLLMGAPAAAAALLTPGAAGRVRVAVAAAVVAAVAAGYGFWQLRPVDAGTAGKVALLATDRSIDPVAVTDPEGRALLAGYLSRIPALAERGADVVVLPEKAFRADEADLPLLAGPLSRLASGHCLDIILGLVLTRDGREYNAAIDFPSDGGPPVEYVKRHLVPGLESEFEAGTAQAFVPGSGGRWAIAICFDLDFPDLVRGYRRGGATALFVPAWDFGDDAWLHSRMAITRGIENGLTVTRASRQGALTVSDPNGRLLAEARTTGASFVSVVADLPDRAVSTPYTRFGDWFAWACALLLAAMGAGGAFARQRGGISARAWPAAGSASRRRPPRRLRRQLSA</sequence>
<protein>
    <submittedName>
        <fullName evidence="11">Apolipoprotein N-acyltransferase</fullName>
        <ecNumber evidence="11">2.3.1.-</ecNumber>
    </submittedName>
</protein>
<name>A0ABR9LXJ0_9ACTN</name>
<evidence type="ECO:0000256" key="9">
    <source>
        <dbReference type="SAM" id="Phobius"/>
    </source>
</evidence>
<evidence type="ECO:0000256" key="1">
    <source>
        <dbReference type="ARBA" id="ARBA00004651"/>
    </source>
</evidence>
<comment type="subcellular location">
    <subcellularLocation>
        <location evidence="1">Cell membrane</location>
        <topology evidence="1">Multi-pass membrane protein</topology>
    </subcellularLocation>
</comment>
<keyword evidence="6 9" id="KW-0472">Membrane</keyword>
<gene>
    <name evidence="11" type="ORF">H4W80_003621</name>
</gene>
<dbReference type="InterPro" id="IPR045378">
    <property type="entry name" value="LNT_N"/>
</dbReference>
<feature type="region of interest" description="Disordered" evidence="8">
    <location>
        <begin position="481"/>
        <end position="502"/>
    </location>
</feature>
<evidence type="ECO:0000259" key="10">
    <source>
        <dbReference type="PROSITE" id="PS50263"/>
    </source>
</evidence>
<feature type="transmembrane region" description="Helical" evidence="9">
    <location>
        <begin position="6"/>
        <end position="25"/>
    </location>
</feature>